<evidence type="ECO:0000313" key="3">
    <source>
        <dbReference type="Proteomes" id="UP000593571"/>
    </source>
</evidence>
<keyword evidence="3" id="KW-1185">Reference proteome</keyword>
<evidence type="ECO:0000313" key="2">
    <source>
        <dbReference type="EMBL" id="KAF6422642.1"/>
    </source>
</evidence>
<dbReference type="AlphaFoldDB" id="A0A7J8DIB2"/>
<name>A0A7J8DIB2_ROUAE</name>
<feature type="region of interest" description="Disordered" evidence="1">
    <location>
        <begin position="25"/>
        <end position="46"/>
    </location>
</feature>
<reference evidence="2 3" key="1">
    <citation type="journal article" date="2020" name="Nature">
        <title>Six reference-quality genomes reveal evolution of bat adaptations.</title>
        <authorList>
            <person name="Jebb D."/>
            <person name="Huang Z."/>
            <person name="Pippel M."/>
            <person name="Hughes G.M."/>
            <person name="Lavrichenko K."/>
            <person name="Devanna P."/>
            <person name="Winkler S."/>
            <person name="Jermiin L.S."/>
            <person name="Skirmuntt E.C."/>
            <person name="Katzourakis A."/>
            <person name="Burkitt-Gray L."/>
            <person name="Ray D.A."/>
            <person name="Sullivan K.A.M."/>
            <person name="Roscito J.G."/>
            <person name="Kirilenko B.M."/>
            <person name="Davalos L.M."/>
            <person name="Corthals A.P."/>
            <person name="Power M.L."/>
            <person name="Jones G."/>
            <person name="Ransome R.D."/>
            <person name="Dechmann D.K.N."/>
            <person name="Locatelli A.G."/>
            <person name="Puechmaille S.J."/>
            <person name="Fedrigo O."/>
            <person name="Jarvis E.D."/>
            <person name="Hiller M."/>
            <person name="Vernes S.C."/>
            <person name="Myers E.W."/>
            <person name="Teeling E.C."/>
        </authorList>
    </citation>
    <scope>NUCLEOTIDE SEQUENCE [LARGE SCALE GENOMIC DNA]</scope>
    <source>
        <strain evidence="2">MRouAeg1</strain>
        <tissue evidence="2">Muscle</tissue>
    </source>
</reference>
<gene>
    <name evidence="2" type="ORF">HJG63_008486</name>
</gene>
<proteinExistence type="predicted"/>
<sequence length="166" mass="18149">MVFCRKRMLVCTFRLYSACTVLRRATQSGSRPKPHTPADGEGVRDVPPKHVTQAQRLFRVEDTRNIANPGKSLLPFFFSLKADEIPIYTTGALPAPGRKGHSHHPGRDAETKGTLPASRLLEQSSPCSGLCTVASSLTLLTRAGECHRSVRASSRAKAPLSRRACR</sequence>
<evidence type="ECO:0000256" key="1">
    <source>
        <dbReference type="SAM" id="MobiDB-lite"/>
    </source>
</evidence>
<comment type="caution">
    <text evidence="2">The sequence shown here is derived from an EMBL/GenBank/DDBJ whole genome shotgun (WGS) entry which is preliminary data.</text>
</comment>
<dbReference type="Proteomes" id="UP000593571">
    <property type="component" value="Unassembled WGS sequence"/>
</dbReference>
<organism evidence="2 3">
    <name type="scientific">Rousettus aegyptiacus</name>
    <name type="common">Egyptian fruit bat</name>
    <name type="synonym">Pteropus aegyptiacus</name>
    <dbReference type="NCBI Taxonomy" id="9407"/>
    <lineage>
        <taxon>Eukaryota</taxon>
        <taxon>Metazoa</taxon>
        <taxon>Chordata</taxon>
        <taxon>Craniata</taxon>
        <taxon>Vertebrata</taxon>
        <taxon>Euteleostomi</taxon>
        <taxon>Mammalia</taxon>
        <taxon>Eutheria</taxon>
        <taxon>Laurasiatheria</taxon>
        <taxon>Chiroptera</taxon>
        <taxon>Yinpterochiroptera</taxon>
        <taxon>Pteropodoidea</taxon>
        <taxon>Pteropodidae</taxon>
        <taxon>Rousettinae</taxon>
        <taxon>Rousettus</taxon>
    </lineage>
</organism>
<dbReference type="EMBL" id="JACASE010000012">
    <property type="protein sequence ID" value="KAF6422642.1"/>
    <property type="molecule type" value="Genomic_DNA"/>
</dbReference>
<feature type="region of interest" description="Disordered" evidence="1">
    <location>
        <begin position="92"/>
        <end position="112"/>
    </location>
</feature>
<feature type="compositionally biased region" description="Basic and acidic residues" evidence="1">
    <location>
        <begin position="36"/>
        <end position="46"/>
    </location>
</feature>
<accession>A0A7J8DIB2</accession>
<protein>
    <submittedName>
        <fullName evidence="2">Uncharacterized protein</fullName>
    </submittedName>
</protein>